<dbReference type="InterPro" id="IPR000971">
    <property type="entry name" value="Globin"/>
</dbReference>
<feature type="domain" description="Globin" evidence="2">
    <location>
        <begin position="23"/>
        <end position="119"/>
    </location>
</feature>
<evidence type="ECO:0000256" key="1">
    <source>
        <dbReference type="RuleBase" id="RU000356"/>
    </source>
</evidence>
<keyword evidence="1" id="KW-0408">Iron</keyword>
<dbReference type="GO" id="GO:0020037">
    <property type="term" value="F:heme binding"/>
    <property type="evidence" value="ECO:0007669"/>
    <property type="project" value="InterPro"/>
</dbReference>
<keyword evidence="1" id="KW-0561">Oxygen transport</keyword>
<sequence length="132" mass="15492">MGNADLVFQSFGRSCNNPAFFEDFYDNFMSKSDQIRAMFKQTNMEAQRGLLRGGIMWLVMHARGMPDNKIRALGESHSRKHMNIHPSHYNDWVDALMATLHKHDPEFNDHMESVWRETIRPSIDLIKSMYDQ</sequence>
<dbReference type="Proteomes" id="UP000004263">
    <property type="component" value="Unassembled WGS sequence"/>
</dbReference>
<accession>Q1MZ82</accession>
<keyword evidence="1" id="KW-0813">Transport</keyword>
<dbReference type="SUPFAM" id="SSF46458">
    <property type="entry name" value="Globin-like"/>
    <property type="match status" value="1"/>
</dbReference>
<keyword evidence="1" id="KW-0479">Metal-binding</keyword>
<dbReference type="Pfam" id="PF00042">
    <property type="entry name" value="Globin"/>
    <property type="match status" value="1"/>
</dbReference>
<dbReference type="InterPro" id="IPR044399">
    <property type="entry name" value="Mb-like_M"/>
</dbReference>
<organism evidence="3 4">
    <name type="scientific">Bermanella marisrubri</name>
    <dbReference type="NCBI Taxonomy" id="207949"/>
    <lineage>
        <taxon>Bacteria</taxon>
        <taxon>Pseudomonadati</taxon>
        <taxon>Pseudomonadota</taxon>
        <taxon>Gammaproteobacteria</taxon>
        <taxon>Oceanospirillales</taxon>
        <taxon>Oceanospirillaceae</taxon>
        <taxon>Bermanella</taxon>
    </lineage>
</organism>
<dbReference type="CDD" id="cd01040">
    <property type="entry name" value="Mb-like"/>
    <property type="match status" value="1"/>
</dbReference>
<comment type="similarity">
    <text evidence="1">Belongs to the globin family.</text>
</comment>
<dbReference type="OrthoDB" id="980856at2"/>
<dbReference type="InterPro" id="IPR012292">
    <property type="entry name" value="Globin/Proto"/>
</dbReference>
<dbReference type="GO" id="GO:0005344">
    <property type="term" value="F:oxygen carrier activity"/>
    <property type="evidence" value="ECO:0007669"/>
    <property type="project" value="UniProtKB-KW"/>
</dbReference>
<evidence type="ECO:0000259" key="2">
    <source>
        <dbReference type="Pfam" id="PF00042"/>
    </source>
</evidence>
<dbReference type="AlphaFoldDB" id="Q1MZ82"/>
<keyword evidence="4" id="KW-1185">Reference proteome</keyword>
<dbReference type="Gene3D" id="1.10.490.10">
    <property type="entry name" value="Globins"/>
    <property type="match status" value="1"/>
</dbReference>
<keyword evidence="1" id="KW-0349">Heme</keyword>
<dbReference type="GO" id="GO:0019825">
    <property type="term" value="F:oxygen binding"/>
    <property type="evidence" value="ECO:0007669"/>
    <property type="project" value="InterPro"/>
</dbReference>
<comment type="caution">
    <text evidence="3">The sequence shown here is derived from an EMBL/GenBank/DDBJ whole genome shotgun (WGS) entry which is preliminary data.</text>
</comment>
<proteinExistence type="inferred from homology"/>
<dbReference type="InterPro" id="IPR009050">
    <property type="entry name" value="Globin-like_sf"/>
</dbReference>
<evidence type="ECO:0000313" key="4">
    <source>
        <dbReference type="Proteomes" id="UP000004263"/>
    </source>
</evidence>
<protein>
    <recommendedName>
        <fullName evidence="2">Globin domain-containing protein</fullName>
    </recommendedName>
</protein>
<evidence type="ECO:0000313" key="3">
    <source>
        <dbReference type="EMBL" id="EAT11251.1"/>
    </source>
</evidence>
<name>Q1MZ82_9GAMM</name>
<dbReference type="STRING" id="207949.RED65_08344"/>
<gene>
    <name evidence="3" type="ORF">RED65_08344</name>
</gene>
<dbReference type="HOGENOM" id="CLU_153827_0_0_6"/>
<reference evidence="3 4" key="1">
    <citation type="submission" date="2006-03" db="EMBL/GenBank/DDBJ databases">
        <authorList>
            <person name="Pinhassi J."/>
            <person name="Pedros-Alio C."/>
            <person name="Ferriera S."/>
            <person name="Johnson J."/>
            <person name="Kravitz S."/>
            <person name="Halpern A."/>
            <person name="Remington K."/>
            <person name="Beeson K."/>
            <person name="Tran B."/>
            <person name="Rogers Y.-H."/>
            <person name="Friedman R."/>
            <person name="Venter J.C."/>
        </authorList>
    </citation>
    <scope>NUCLEOTIDE SEQUENCE [LARGE SCALE GENOMIC DNA]</scope>
    <source>
        <strain evidence="3 4">RED65</strain>
    </source>
</reference>
<dbReference type="EMBL" id="AAQH01000020">
    <property type="protein sequence ID" value="EAT11251.1"/>
    <property type="molecule type" value="Genomic_DNA"/>
</dbReference>
<dbReference type="RefSeq" id="WP_007019218.1">
    <property type="nucleotide sequence ID" value="NZ_CH724122.1"/>
</dbReference>